<comment type="caution">
    <text evidence="1">The sequence shown here is derived from an EMBL/GenBank/DDBJ whole genome shotgun (WGS) entry which is preliminary data.</text>
</comment>
<dbReference type="Proteomes" id="UP001549251">
    <property type="component" value="Unassembled WGS sequence"/>
</dbReference>
<evidence type="ECO:0000313" key="2">
    <source>
        <dbReference type="Proteomes" id="UP001549251"/>
    </source>
</evidence>
<dbReference type="EMBL" id="JBEPSD010000001">
    <property type="protein sequence ID" value="MET4569036.1"/>
    <property type="molecule type" value="Genomic_DNA"/>
</dbReference>
<accession>A0ABV2PVH3</accession>
<sequence length="82" mass="8662">MGDPVDIRLMAGVMKSPATTCWPTSIPPSTGCNWPGVPVRIAIDTSRLPDNALIAAGMTVTIEVRCARPASSSGRRTVRGLR</sequence>
<gene>
    <name evidence="1" type="ORF">ABIE04_001363</name>
</gene>
<protein>
    <recommendedName>
        <fullName evidence="3">RND efflux pump membrane fusion protein barrel-sandwich domain-containing protein</fullName>
    </recommendedName>
</protein>
<evidence type="ECO:0008006" key="3">
    <source>
        <dbReference type="Google" id="ProtNLM"/>
    </source>
</evidence>
<evidence type="ECO:0000313" key="1">
    <source>
        <dbReference type="EMBL" id="MET4569036.1"/>
    </source>
</evidence>
<organism evidence="1 2">
    <name type="scientific">Rhodanobacter soli</name>
    <dbReference type="NCBI Taxonomy" id="590609"/>
    <lineage>
        <taxon>Bacteria</taxon>
        <taxon>Pseudomonadati</taxon>
        <taxon>Pseudomonadota</taxon>
        <taxon>Gammaproteobacteria</taxon>
        <taxon>Lysobacterales</taxon>
        <taxon>Rhodanobacteraceae</taxon>
        <taxon>Rhodanobacter</taxon>
    </lineage>
</organism>
<keyword evidence="2" id="KW-1185">Reference proteome</keyword>
<name>A0ABV2PVH3_9GAMM</name>
<reference evidence="1 2" key="1">
    <citation type="submission" date="2024-06" db="EMBL/GenBank/DDBJ databases">
        <title>Sorghum-associated microbial communities from plants grown in Nebraska, USA.</title>
        <authorList>
            <person name="Schachtman D."/>
        </authorList>
    </citation>
    <scope>NUCLEOTIDE SEQUENCE [LARGE SCALE GENOMIC DNA]</scope>
    <source>
        <strain evidence="1 2">1757</strain>
    </source>
</reference>
<proteinExistence type="predicted"/>
<dbReference type="RefSeq" id="WP_354547835.1">
    <property type="nucleotide sequence ID" value="NZ_JBEPSD010000001.1"/>
</dbReference>